<protein>
    <submittedName>
        <fullName evidence="2">ACT domain-containing protein</fullName>
    </submittedName>
</protein>
<dbReference type="PANTHER" id="PTHR40099:SF1">
    <property type="entry name" value="ACETOLACTATE SYNTHASE, SMALL SUBUNIT"/>
    <property type="match status" value="1"/>
</dbReference>
<dbReference type="OrthoDB" id="9790662at2"/>
<evidence type="ECO:0000313" key="2">
    <source>
        <dbReference type="EMBL" id="AOZ96338.1"/>
    </source>
</evidence>
<accession>A0A1D9P156</accession>
<dbReference type="Gene3D" id="3.30.2130.10">
    <property type="entry name" value="VC0802-like"/>
    <property type="match status" value="1"/>
</dbReference>
<evidence type="ECO:0000313" key="3">
    <source>
        <dbReference type="Proteomes" id="UP000179284"/>
    </source>
</evidence>
<dbReference type="SUPFAM" id="SSF55021">
    <property type="entry name" value="ACT-like"/>
    <property type="match status" value="2"/>
</dbReference>
<dbReference type="Pfam" id="PF19571">
    <property type="entry name" value="ACT_8"/>
    <property type="match status" value="1"/>
</dbReference>
<dbReference type="PANTHER" id="PTHR40099">
    <property type="entry name" value="ACETOLACTATE SYNTHASE, SMALL SUBUNIT"/>
    <property type="match status" value="1"/>
</dbReference>
<proteinExistence type="predicted"/>
<dbReference type="PROSITE" id="PS51671">
    <property type="entry name" value="ACT"/>
    <property type="match status" value="1"/>
</dbReference>
<gene>
    <name evidence="2" type="ORF">bhn_I1304</name>
</gene>
<dbReference type="InterPro" id="IPR045865">
    <property type="entry name" value="ACT-like_dom_sf"/>
</dbReference>
<organism evidence="2 3">
    <name type="scientific">Butyrivibrio hungatei</name>
    <dbReference type="NCBI Taxonomy" id="185008"/>
    <lineage>
        <taxon>Bacteria</taxon>
        <taxon>Bacillati</taxon>
        <taxon>Bacillota</taxon>
        <taxon>Clostridia</taxon>
        <taxon>Lachnospirales</taxon>
        <taxon>Lachnospiraceae</taxon>
        <taxon>Butyrivibrio</taxon>
    </lineage>
</organism>
<name>A0A1D9P156_9FIRM</name>
<feature type="domain" description="ACT" evidence="1">
    <location>
        <begin position="5"/>
        <end position="73"/>
    </location>
</feature>
<dbReference type="Proteomes" id="UP000179284">
    <property type="component" value="Chromosome I"/>
</dbReference>
<evidence type="ECO:0000259" key="1">
    <source>
        <dbReference type="PROSITE" id="PS51671"/>
    </source>
</evidence>
<dbReference type="InterPro" id="IPR045739">
    <property type="entry name" value="ACT_dom_pair"/>
</dbReference>
<dbReference type="KEGG" id="bhu:bhn_I1304"/>
<dbReference type="RefSeq" id="WP_071176037.1">
    <property type="nucleotide sequence ID" value="NZ_CP017831.1"/>
</dbReference>
<reference evidence="3" key="1">
    <citation type="submission" date="2016-10" db="EMBL/GenBank/DDBJ databases">
        <title>The complete genome sequence of the rumen bacterium Butyrivibrio hungatei MB2003.</title>
        <authorList>
            <person name="Palevich N."/>
            <person name="Kelly W.J."/>
            <person name="Leahy S.C."/>
            <person name="Altermann E."/>
            <person name="Rakonjac J."/>
            <person name="Attwood G.T."/>
        </authorList>
    </citation>
    <scope>NUCLEOTIDE SEQUENCE [LARGE SCALE GENOMIC DNA]</scope>
    <source>
        <strain evidence="3">MB2003</strain>
    </source>
</reference>
<dbReference type="InterPro" id="IPR002912">
    <property type="entry name" value="ACT_dom"/>
</dbReference>
<dbReference type="CDD" id="cd04882">
    <property type="entry name" value="ACT_Bt0572_2"/>
    <property type="match status" value="1"/>
</dbReference>
<sequence>MSIMQISVFLENKPGTLKKMTGVLAANKINMRATSLAETKDFGIARLVVDDAMSAVNTLKEHNFVASLTPVLAIEIPDEAGGLDKLLENFDDAEVNIEYMYAFTGGKNTDHAYMIFRVSDTKAAEAKLNGKGVKILTQEDIESI</sequence>
<dbReference type="AlphaFoldDB" id="A0A1D9P156"/>
<keyword evidence="3" id="KW-1185">Reference proteome</keyword>
<dbReference type="EMBL" id="CP017831">
    <property type="protein sequence ID" value="AOZ96338.1"/>
    <property type="molecule type" value="Genomic_DNA"/>
</dbReference>